<accession>A0ABW1GK49</accession>
<protein>
    <submittedName>
        <fullName evidence="1">Uncharacterized protein</fullName>
    </submittedName>
</protein>
<gene>
    <name evidence="1" type="ORF">ACFP1B_13575</name>
</gene>
<evidence type="ECO:0000313" key="2">
    <source>
        <dbReference type="Proteomes" id="UP001596200"/>
    </source>
</evidence>
<name>A0ABW1GK49_9ACTN</name>
<sequence length="165" mass="17728">MTTTSQGQAGRVCTALASAGLIRLITEIDDNGPIPARELTRIFPDLTRHQIRHAIEQAHTLGLASIRSGAGLGLTDAGLQLADLYDSTARWARTHNYPRATCGGFITRVQAVLQLLAPVQGPFAAPPAEAVDDLARIQEALDRWINFHWSDDEPAGALNDLPEAA</sequence>
<dbReference type="EMBL" id="JBHSPU010000013">
    <property type="protein sequence ID" value="MFC5914453.1"/>
    <property type="molecule type" value="Genomic_DNA"/>
</dbReference>
<dbReference type="RefSeq" id="WP_344514828.1">
    <property type="nucleotide sequence ID" value="NZ_BAAATU010000031.1"/>
</dbReference>
<comment type="caution">
    <text evidence="1">The sequence shown here is derived from an EMBL/GenBank/DDBJ whole genome shotgun (WGS) entry which is preliminary data.</text>
</comment>
<evidence type="ECO:0000313" key="1">
    <source>
        <dbReference type="EMBL" id="MFC5914453.1"/>
    </source>
</evidence>
<dbReference type="Proteomes" id="UP001596200">
    <property type="component" value="Unassembled WGS sequence"/>
</dbReference>
<organism evidence="1 2">
    <name type="scientific">Streptomyces pulveraceus</name>
    <dbReference type="NCBI Taxonomy" id="68258"/>
    <lineage>
        <taxon>Bacteria</taxon>
        <taxon>Bacillati</taxon>
        <taxon>Actinomycetota</taxon>
        <taxon>Actinomycetes</taxon>
        <taxon>Kitasatosporales</taxon>
        <taxon>Streptomycetaceae</taxon>
        <taxon>Streptomyces</taxon>
    </lineage>
</organism>
<reference evidence="2" key="1">
    <citation type="journal article" date="2019" name="Int. J. Syst. Evol. Microbiol.">
        <title>The Global Catalogue of Microorganisms (GCM) 10K type strain sequencing project: providing services to taxonomists for standard genome sequencing and annotation.</title>
        <authorList>
            <consortium name="The Broad Institute Genomics Platform"/>
            <consortium name="The Broad Institute Genome Sequencing Center for Infectious Disease"/>
            <person name="Wu L."/>
            <person name="Ma J."/>
        </authorList>
    </citation>
    <scope>NUCLEOTIDE SEQUENCE [LARGE SCALE GENOMIC DNA]</scope>
    <source>
        <strain evidence="2">JCM 4147</strain>
    </source>
</reference>
<keyword evidence="2" id="KW-1185">Reference proteome</keyword>
<proteinExistence type="predicted"/>